<accession>A0A913ZDD4</accession>
<dbReference type="GeneID" id="119723309"/>
<sequence>MLSKLCQKHNVRSKSGSGVWTTVPCCSIFKQSLDKRKSSLMHQTAEEMELSLKLAEKTGGVQEALSQQVNLQRTAFVTALRLLYWLAKEEVAHTTKFPSLVKLVQQCGVSHLEHLRVGDNAFYQSETALQEMLENLAEVTSSEIYEAMQSSPFFSILCDETTDVSVLSQLIFYGRFLDNQGQVQTKFLAIKDIPNGTAETVTNNINMFMDDNKLERSKFVGFGSDGASVMVGSQTGRVTKDPILKVAQAKDVRWLSHQKAVDTVRQCLPSLLISLEREAAERGDPKAVGLASFMKTYNFAATVSMLSDVLPHLTRLSLLFQKTNVDFTVVDTVVHATIAAVEHLRDHYGQHMTALSAFVEKLRSEGVTVPLNAHQQFIEQVYNPYITNVMTNLQDRFPDTGLLKNFSCFDFTSAD</sequence>
<dbReference type="RefSeq" id="XP_038049788.1">
    <property type="nucleotide sequence ID" value="XM_038193860.1"/>
</dbReference>
<keyword evidence="2" id="KW-1185">Reference proteome</keyword>
<evidence type="ECO:0000313" key="1">
    <source>
        <dbReference type="EnsemblMetazoa" id="XP_038049788.1"/>
    </source>
</evidence>
<reference evidence="1" key="1">
    <citation type="submission" date="2022-11" db="UniProtKB">
        <authorList>
            <consortium name="EnsemblMetazoa"/>
        </authorList>
    </citation>
    <scope>IDENTIFICATION</scope>
</reference>
<dbReference type="PANTHER" id="PTHR46880:SF5">
    <property type="entry name" value="DUF4371 DOMAIN-CONTAINING PROTEIN"/>
    <property type="match status" value="1"/>
</dbReference>
<name>A0A913ZDD4_PATMI</name>
<dbReference type="Proteomes" id="UP000887568">
    <property type="component" value="Unplaced"/>
</dbReference>
<organism evidence="1 2">
    <name type="scientific">Patiria miniata</name>
    <name type="common">Bat star</name>
    <name type="synonym">Asterina miniata</name>
    <dbReference type="NCBI Taxonomy" id="46514"/>
    <lineage>
        <taxon>Eukaryota</taxon>
        <taxon>Metazoa</taxon>
        <taxon>Echinodermata</taxon>
        <taxon>Eleutherozoa</taxon>
        <taxon>Asterozoa</taxon>
        <taxon>Asteroidea</taxon>
        <taxon>Valvatacea</taxon>
        <taxon>Valvatida</taxon>
        <taxon>Asterinidae</taxon>
        <taxon>Patiria</taxon>
    </lineage>
</organism>
<protein>
    <recommendedName>
        <fullName evidence="3">DUF4371 domain-containing protein</fullName>
    </recommendedName>
</protein>
<dbReference type="EnsemblMetazoa" id="XM_038193860.1">
    <property type="protein sequence ID" value="XP_038049788.1"/>
    <property type="gene ID" value="LOC119723309"/>
</dbReference>
<dbReference type="AlphaFoldDB" id="A0A913ZDD4"/>
<evidence type="ECO:0008006" key="3">
    <source>
        <dbReference type="Google" id="ProtNLM"/>
    </source>
</evidence>
<proteinExistence type="predicted"/>
<dbReference type="OrthoDB" id="10059291at2759"/>
<evidence type="ECO:0000313" key="2">
    <source>
        <dbReference type="Proteomes" id="UP000887568"/>
    </source>
</evidence>
<dbReference type="PANTHER" id="PTHR46880">
    <property type="entry name" value="RAS-ASSOCIATING DOMAIN-CONTAINING PROTEIN"/>
    <property type="match status" value="1"/>
</dbReference>